<dbReference type="OrthoDB" id="4825162at2"/>
<proteinExistence type="predicted"/>
<dbReference type="PANTHER" id="PTHR36503">
    <property type="entry name" value="BLR2520 PROTEIN"/>
    <property type="match status" value="1"/>
</dbReference>
<dbReference type="AlphaFoldDB" id="A0A543I542"/>
<evidence type="ECO:0000256" key="1">
    <source>
        <dbReference type="SAM" id="MobiDB-lite"/>
    </source>
</evidence>
<evidence type="ECO:0000313" key="3">
    <source>
        <dbReference type="EMBL" id="TQM65697.1"/>
    </source>
</evidence>
<dbReference type="RefSeq" id="WP_141915565.1">
    <property type="nucleotide sequence ID" value="NZ_BAAAYS010000001.1"/>
</dbReference>
<keyword evidence="3" id="KW-0456">Lyase</keyword>
<dbReference type="PANTHER" id="PTHR36503:SF1">
    <property type="entry name" value="BLR2520 PROTEIN"/>
    <property type="match status" value="1"/>
</dbReference>
<dbReference type="EMBL" id="VFPN01000001">
    <property type="protein sequence ID" value="TQM65697.1"/>
    <property type="molecule type" value="Genomic_DNA"/>
</dbReference>
<keyword evidence="4" id="KW-1185">Reference proteome</keyword>
<dbReference type="InterPro" id="IPR029068">
    <property type="entry name" value="Glyas_Bleomycin-R_OHBP_Dase"/>
</dbReference>
<dbReference type="Gene3D" id="3.10.180.10">
    <property type="entry name" value="2,3-Dihydroxybiphenyl 1,2-Dioxygenase, domain 1"/>
    <property type="match status" value="2"/>
</dbReference>
<comment type="caution">
    <text evidence="3">The sequence shown here is derived from an EMBL/GenBank/DDBJ whole genome shotgun (WGS) entry which is preliminary data.</text>
</comment>
<dbReference type="InterPro" id="IPR004360">
    <property type="entry name" value="Glyas_Fos-R_dOase_dom"/>
</dbReference>
<feature type="domain" description="VOC" evidence="2">
    <location>
        <begin position="4"/>
        <end position="126"/>
    </location>
</feature>
<reference evidence="3 4" key="1">
    <citation type="submission" date="2019-06" db="EMBL/GenBank/DDBJ databases">
        <title>Sequencing the genomes of 1000 actinobacteria strains.</title>
        <authorList>
            <person name="Klenk H.-P."/>
        </authorList>
    </citation>
    <scope>NUCLEOTIDE SEQUENCE [LARGE SCALE GENOMIC DNA]</scope>
    <source>
        <strain evidence="3 4">DSM 18031</strain>
    </source>
</reference>
<feature type="region of interest" description="Disordered" evidence="1">
    <location>
        <begin position="35"/>
        <end position="61"/>
    </location>
</feature>
<dbReference type="PROSITE" id="PS51819">
    <property type="entry name" value="VOC"/>
    <property type="match status" value="2"/>
</dbReference>
<dbReference type="Pfam" id="PF00903">
    <property type="entry name" value="Glyoxalase"/>
    <property type="match status" value="2"/>
</dbReference>
<accession>A0A543I542</accession>
<dbReference type="InterPro" id="IPR037523">
    <property type="entry name" value="VOC_core"/>
</dbReference>
<evidence type="ECO:0000313" key="4">
    <source>
        <dbReference type="Proteomes" id="UP000318331"/>
    </source>
</evidence>
<evidence type="ECO:0000259" key="2">
    <source>
        <dbReference type="PROSITE" id="PS51819"/>
    </source>
</evidence>
<dbReference type="SUPFAM" id="SSF54593">
    <property type="entry name" value="Glyoxalase/Bleomycin resistance protein/Dihydroxybiphenyl dioxygenase"/>
    <property type="match status" value="2"/>
</dbReference>
<name>A0A543I542_9MICO</name>
<protein>
    <submittedName>
        <fullName evidence="3">Putative lactoylglutathione lyase</fullName>
    </submittedName>
</protein>
<feature type="domain" description="VOC" evidence="2">
    <location>
        <begin position="140"/>
        <end position="265"/>
    </location>
</feature>
<gene>
    <name evidence="3" type="ORF">FB466_0509</name>
</gene>
<dbReference type="Proteomes" id="UP000318331">
    <property type="component" value="Unassembled WGS sequence"/>
</dbReference>
<dbReference type="GO" id="GO:0016829">
    <property type="term" value="F:lyase activity"/>
    <property type="evidence" value="ECO:0007669"/>
    <property type="project" value="UniProtKB-KW"/>
</dbReference>
<organism evidence="3 4">
    <name type="scientific">Klugiella xanthotipulae</name>
    <dbReference type="NCBI Taxonomy" id="244735"/>
    <lineage>
        <taxon>Bacteria</taxon>
        <taxon>Bacillati</taxon>
        <taxon>Actinomycetota</taxon>
        <taxon>Actinomycetes</taxon>
        <taxon>Micrococcales</taxon>
        <taxon>Microbacteriaceae</taxon>
        <taxon>Klugiella</taxon>
    </lineage>
</organism>
<sequence>MTLSLDRITLAVPEVSAARAFYTAVLSPDVTEDSAGTTLDMHGTGRVALSSDERPGAERGAESVATGFPGFIVSYIVPQPGEVELLLEAALRNGATVLKPAQKGFFGGFSATFRAPDGALWKVSAPTKKDTGPAARPPVPTETAVLLGVADPKASQAFYRALGMTVDRNYGRTYSDFVPAPGSGRLGLMPRRALAKDVGVGEQGDSLSPPVFTRCAETRAEVDALLAAAVSAGGRDVIAAEETEQGGYSAQFTDPDGFCWRLAHRG</sequence>
<feature type="compositionally biased region" description="Basic and acidic residues" evidence="1">
    <location>
        <begin position="51"/>
        <end position="61"/>
    </location>
</feature>